<sequence length="310" mass="34819">MTKAAPAPRVKSTWDHIRHNKSLYLLLLPGLLYYAVFHYAPMYGITIAFKDYDVFGGVTGSEWVGLKHFKELVGSDTFLSVFRNSVLISMYKLVFNFPIPIIIAILLNEVRRIFFKRTIQTIIYLPYFLSWVVIAGLVINLLSPSTGVINMMIQSLGGEPINFLGQKQFFRTIIVLSDLWHGMGWNTIIFLAALTGVDPQLYEAAKMDGAGRLRQIVHITLPGIKSTIIVLLLMKIGHIMDNGFEQIFLLSNPLVLEVGDVFETYVYRTGLVEAKYDYSTAVGLFKSSIGLVLLLIANGVARKFGERGIF</sequence>
<evidence type="ECO:0000259" key="7">
    <source>
        <dbReference type="PROSITE" id="PS50928"/>
    </source>
</evidence>
<keyword evidence="9" id="KW-1185">Reference proteome</keyword>
<evidence type="ECO:0000256" key="1">
    <source>
        <dbReference type="ARBA" id="ARBA00004141"/>
    </source>
</evidence>
<dbReference type="GO" id="GO:0005886">
    <property type="term" value="C:plasma membrane"/>
    <property type="evidence" value="ECO:0007669"/>
    <property type="project" value="UniProtKB-SubCell"/>
</dbReference>
<feature type="transmembrane region" description="Helical" evidence="6">
    <location>
        <begin position="128"/>
        <end position="153"/>
    </location>
</feature>
<evidence type="ECO:0000256" key="5">
    <source>
        <dbReference type="ARBA" id="ARBA00023136"/>
    </source>
</evidence>
<dbReference type="AlphaFoldDB" id="A0A4V2J3U3"/>
<dbReference type="GO" id="GO:0055085">
    <property type="term" value="P:transmembrane transport"/>
    <property type="evidence" value="ECO:0007669"/>
    <property type="project" value="InterPro"/>
</dbReference>
<feature type="transmembrane region" description="Helical" evidence="6">
    <location>
        <begin position="173"/>
        <end position="195"/>
    </location>
</feature>
<evidence type="ECO:0000256" key="2">
    <source>
        <dbReference type="ARBA" id="ARBA00022448"/>
    </source>
</evidence>
<reference evidence="8 9" key="1">
    <citation type="submission" date="2019-02" db="EMBL/GenBank/DDBJ databases">
        <title>Paenibacillus sp. nov., isolated from surface-sterilized tissue of Thalictrum simplex L.</title>
        <authorList>
            <person name="Tuo L."/>
        </authorList>
    </citation>
    <scope>NUCLEOTIDE SEQUENCE [LARGE SCALE GENOMIC DNA]</scope>
    <source>
        <strain evidence="8 9">N2SHLJ1</strain>
    </source>
</reference>
<evidence type="ECO:0000313" key="9">
    <source>
        <dbReference type="Proteomes" id="UP000293142"/>
    </source>
</evidence>
<accession>A0A4V2J3U3</accession>
<dbReference type="EMBL" id="SIRE01000017">
    <property type="protein sequence ID" value="TBL75396.1"/>
    <property type="molecule type" value="Genomic_DNA"/>
</dbReference>
<organism evidence="8 9">
    <name type="scientific">Paenibacillus thalictri</name>
    <dbReference type="NCBI Taxonomy" id="2527873"/>
    <lineage>
        <taxon>Bacteria</taxon>
        <taxon>Bacillati</taxon>
        <taxon>Bacillota</taxon>
        <taxon>Bacilli</taxon>
        <taxon>Bacillales</taxon>
        <taxon>Paenibacillaceae</taxon>
        <taxon>Paenibacillus</taxon>
    </lineage>
</organism>
<gene>
    <name evidence="8" type="ORF">EYB31_22740</name>
</gene>
<keyword evidence="4 6" id="KW-1133">Transmembrane helix</keyword>
<dbReference type="InterPro" id="IPR000515">
    <property type="entry name" value="MetI-like"/>
</dbReference>
<protein>
    <submittedName>
        <fullName evidence="8">Sugar ABC transporter permease</fullName>
    </submittedName>
</protein>
<feature type="transmembrane region" description="Helical" evidence="6">
    <location>
        <begin position="21"/>
        <end position="40"/>
    </location>
</feature>
<evidence type="ECO:0000256" key="6">
    <source>
        <dbReference type="RuleBase" id="RU363032"/>
    </source>
</evidence>
<dbReference type="SUPFAM" id="SSF161098">
    <property type="entry name" value="MetI-like"/>
    <property type="match status" value="1"/>
</dbReference>
<name>A0A4V2J3U3_9BACL</name>
<dbReference type="Proteomes" id="UP000293142">
    <property type="component" value="Unassembled WGS sequence"/>
</dbReference>
<dbReference type="PROSITE" id="PS50928">
    <property type="entry name" value="ABC_TM1"/>
    <property type="match status" value="1"/>
</dbReference>
<feature type="domain" description="ABC transmembrane type-1" evidence="7">
    <location>
        <begin position="82"/>
        <end position="297"/>
    </location>
</feature>
<dbReference type="OrthoDB" id="9785836at2"/>
<comment type="caution">
    <text evidence="8">The sequence shown here is derived from an EMBL/GenBank/DDBJ whole genome shotgun (WGS) entry which is preliminary data.</text>
</comment>
<comment type="subcellular location">
    <subcellularLocation>
        <location evidence="6">Cell membrane</location>
        <topology evidence="6">Multi-pass membrane protein</topology>
    </subcellularLocation>
    <subcellularLocation>
        <location evidence="1">Membrane</location>
        <topology evidence="1">Multi-pass membrane protein</topology>
    </subcellularLocation>
</comment>
<dbReference type="Gene3D" id="1.10.3720.10">
    <property type="entry name" value="MetI-like"/>
    <property type="match status" value="1"/>
</dbReference>
<keyword evidence="5 6" id="KW-0472">Membrane</keyword>
<dbReference type="PANTHER" id="PTHR43496">
    <property type="entry name" value="PROTEIN LPLB"/>
    <property type="match status" value="1"/>
</dbReference>
<feature type="transmembrane region" description="Helical" evidence="6">
    <location>
        <begin position="278"/>
        <end position="301"/>
    </location>
</feature>
<keyword evidence="2 6" id="KW-0813">Transport</keyword>
<feature type="transmembrane region" description="Helical" evidence="6">
    <location>
        <begin position="86"/>
        <end position="107"/>
    </location>
</feature>
<dbReference type="Pfam" id="PF00528">
    <property type="entry name" value="BPD_transp_1"/>
    <property type="match status" value="1"/>
</dbReference>
<comment type="similarity">
    <text evidence="6">Belongs to the binding-protein-dependent transport system permease family.</text>
</comment>
<feature type="transmembrane region" description="Helical" evidence="6">
    <location>
        <begin position="216"/>
        <end position="234"/>
    </location>
</feature>
<dbReference type="CDD" id="cd06261">
    <property type="entry name" value="TM_PBP2"/>
    <property type="match status" value="1"/>
</dbReference>
<evidence type="ECO:0000256" key="4">
    <source>
        <dbReference type="ARBA" id="ARBA00022989"/>
    </source>
</evidence>
<evidence type="ECO:0000313" key="8">
    <source>
        <dbReference type="EMBL" id="TBL75396.1"/>
    </source>
</evidence>
<evidence type="ECO:0000256" key="3">
    <source>
        <dbReference type="ARBA" id="ARBA00022692"/>
    </source>
</evidence>
<proteinExistence type="inferred from homology"/>
<keyword evidence="3 6" id="KW-0812">Transmembrane</keyword>
<dbReference type="PANTHER" id="PTHR43496:SF1">
    <property type="entry name" value="POLYGALACTURONAN_RHAMNOGALACTURONAN TRANSPORT SYSTEM PERMEASE PROTEIN YTEP"/>
    <property type="match status" value="1"/>
</dbReference>
<dbReference type="InterPro" id="IPR035906">
    <property type="entry name" value="MetI-like_sf"/>
</dbReference>